<dbReference type="Proteomes" id="UP000002640">
    <property type="component" value="Unassembled WGS sequence"/>
</dbReference>
<dbReference type="InParanoid" id="G4YR64"/>
<evidence type="ECO:0000313" key="2">
    <source>
        <dbReference type="Proteomes" id="UP000002640"/>
    </source>
</evidence>
<keyword evidence="2" id="KW-1185">Reference proteome</keyword>
<organism evidence="1 2">
    <name type="scientific">Phytophthora sojae (strain P6497)</name>
    <name type="common">Soybean stem and root rot agent</name>
    <name type="synonym">Phytophthora megasperma f. sp. glycines</name>
    <dbReference type="NCBI Taxonomy" id="1094619"/>
    <lineage>
        <taxon>Eukaryota</taxon>
        <taxon>Sar</taxon>
        <taxon>Stramenopiles</taxon>
        <taxon>Oomycota</taxon>
        <taxon>Peronosporomycetes</taxon>
        <taxon>Peronosporales</taxon>
        <taxon>Peronosporaceae</taxon>
        <taxon>Phytophthora</taxon>
    </lineage>
</organism>
<dbReference type="AlphaFoldDB" id="G4YR64"/>
<dbReference type="KEGG" id="psoj:PHYSODRAFT_295460"/>
<accession>G4YR64</accession>
<protein>
    <submittedName>
        <fullName evidence="1">Uncharacterized protein</fullName>
    </submittedName>
</protein>
<dbReference type="EMBL" id="JH159152">
    <property type="protein sequence ID" value="EGZ22798.1"/>
    <property type="molecule type" value="Genomic_DNA"/>
</dbReference>
<reference evidence="1 2" key="1">
    <citation type="journal article" date="2006" name="Science">
        <title>Phytophthora genome sequences uncover evolutionary origins and mechanisms of pathogenesis.</title>
        <authorList>
            <person name="Tyler B.M."/>
            <person name="Tripathy S."/>
            <person name="Zhang X."/>
            <person name="Dehal P."/>
            <person name="Jiang R.H."/>
            <person name="Aerts A."/>
            <person name="Arredondo F.D."/>
            <person name="Baxter L."/>
            <person name="Bensasson D."/>
            <person name="Beynon J.L."/>
            <person name="Chapman J."/>
            <person name="Damasceno C.M."/>
            <person name="Dorrance A.E."/>
            <person name="Dou D."/>
            <person name="Dickerman A.W."/>
            <person name="Dubchak I.L."/>
            <person name="Garbelotto M."/>
            <person name="Gijzen M."/>
            <person name="Gordon S.G."/>
            <person name="Govers F."/>
            <person name="Grunwald N.J."/>
            <person name="Huang W."/>
            <person name="Ivors K.L."/>
            <person name="Jones R.W."/>
            <person name="Kamoun S."/>
            <person name="Krampis K."/>
            <person name="Lamour K.H."/>
            <person name="Lee M.K."/>
            <person name="McDonald W.H."/>
            <person name="Medina M."/>
            <person name="Meijer H.J."/>
            <person name="Nordberg E.K."/>
            <person name="Maclean D.J."/>
            <person name="Ospina-Giraldo M.D."/>
            <person name="Morris P.F."/>
            <person name="Phuntumart V."/>
            <person name="Putnam N.H."/>
            <person name="Rash S."/>
            <person name="Rose J.K."/>
            <person name="Sakihama Y."/>
            <person name="Salamov A.A."/>
            <person name="Savidor A."/>
            <person name="Scheuring C.F."/>
            <person name="Smith B.M."/>
            <person name="Sobral B.W."/>
            <person name="Terry A."/>
            <person name="Torto-Alalibo T.A."/>
            <person name="Win J."/>
            <person name="Xu Z."/>
            <person name="Zhang H."/>
            <person name="Grigoriev I.V."/>
            <person name="Rokhsar D.S."/>
            <person name="Boore J.L."/>
        </authorList>
    </citation>
    <scope>NUCLEOTIDE SEQUENCE [LARGE SCALE GENOMIC DNA]</scope>
    <source>
        <strain evidence="1 2">P6497</strain>
    </source>
</reference>
<gene>
    <name evidence="1" type="ORF">PHYSODRAFT_295460</name>
</gene>
<dbReference type="RefSeq" id="XP_009518086.1">
    <property type="nucleotide sequence ID" value="XM_009519791.1"/>
</dbReference>
<evidence type="ECO:0000313" key="1">
    <source>
        <dbReference type="EMBL" id="EGZ22798.1"/>
    </source>
</evidence>
<dbReference type="GeneID" id="20641256"/>
<name>G4YR64_PHYSP</name>
<sequence length="437" mass="48828">MGDNFLAVVGKITLEVQNYTVTCHNRLILTVDTPQGKIACQNEIWIQQWMNPTAPGAKSNSKKYHCQSKRHVGCPMKKRTESATFGPIGSNERVYCTDCTRRLRLFKKFKSNANSCVVCEAKVGRGGNLVNLKLTVWTVQNYPAPSYGPPDFGRASNFEFECLNDKCAGKGHCQRLHHDKCDKIPCTKAATYGPGFERIYCRDCVKTLRLTPFYESNWPRCVKCGDGSRALPAMFGKRGGRKTHCLKCAAGEEGLISLRNAICAFKLLDGELCSRHATGRIDGVLACTEHGTSADQAAAGDFERFAYKVCQAEGCEIVATGTHCHKHLRELGLPLPDDSHCVLNLENARHAMLSRYCVDGKDTMESFRCKFGKLCAPRLHERQRCDDTLEFEDLTKMWCLECGVRRRKYGFEGGKDALCSPCAKKSEFADTLVHIYE</sequence>
<proteinExistence type="predicted"/>